<name>A0A1E5KX76_9ENTE</name>
<dbReference type="Proteomes" id="UP000095256">
    <property type="component" value="Unassembled WGS sequence"/>
</dbReference>
<feature type="transmembrane region" description="Helical" evidence="5">
    <location>
        <begin position="109"/>
        <end position="128"/>
    </location>
</feature>
<evidence type="ECO:0000259" key="6">
    <source>
        <dbReference type="PROSITE" id="PS51012"/>
    </source>
</evidence>
<dbReference type="InterPro" id="IPR013525">
    <property type="entry name" value="ABC2_TM"/>
</dbReference>
<dbReference type="AlphaFoldDB" id="A0A1E5KX76"/>
<dbReference type="InterPro" id="IPR051784">
    <property type="entry name" value="Nod_factor_ABC_transporter"/>
</dbReference>
<keyword evidence="4 5" id="KW-0472">Membrane</keyword>
<sequence>MYRRYFPIGLFFNRILGTTYTIIGVWLIAVFLFEEEILYSKSSFIGDTTYFTYAVVGILFYSLAVATLMNVGRALITEVREGTLISLLLTPYNVLSYFFGVFVEQVWRTLLEFLILLIVSLFLGAELWHISVGNWLLGISFTLFVCFCMSIFLANIMLQMRDTYISQNTLFIFISFLCGITFPREILPSGLRVIGAFVPVTQSLEVFRILCFMPGNHSVLPKLIATGMVSASLYFLLGIVWYKKTERKIISYIFE</sequence>
<dbReference type="GO" id="GO:0140359">
    <property type="term" value="F:ABC-type transporter activity"/>
    <property type="evidence" value="ECO:0007669"/>
    <property type="project" value="InterPro"/>
</dbReference>
<feature type="transmembrane region" description="Helical" evidence="5">
    <location>
        <begin position="53"/>
        <end position="72"/>
    </location>
</feature>
<evidence type="ECO:0000256" key="4">
    <source>
        <dbReference type="ARBA" id="ARBA00023136"/>
    </source>
</evidence>
<dbReference type="PANTHER" id="PTHR43229:SF2">
    <property type="entry name" value="NODULATION PROTEIN J"/>
    <property type="match status" value="1"/>
</dbReference>
<dbReference type="PIRSF" id="PIRSF006648">
    <property type="entry name" value="DrrB"/>
    <property type="match status" value="1"/>
</dbReference>
<gene>
    <name evidence="7" type="ORF">BCR26_02690</name>
</gene>
<keyword evidence="5" id="KW-1003">Cell membrane</keyword>
<comment type="caution">
    <text evidence="7">The sequence shown here is derived from an EMBL/GenBank/DDBJ whole genome shotgun (WGS) entry which is preliminary data.</text>
</comment>
<organism evidence="7 8">
    <name type="scientific">Enterococcus rivorum</name>
    <dbReference type="NCBI Taxonomy" id="762845"/>
    <lineage>
        <taxon>Bacteria</taxon>
        <taxon>Bacillati</taxon>
        <taxon>Bacillota</taxon>
        <taxon>Bacilli</taxon>
        <taxon>Lactobacillales</taxon>
        <taxon>Enterococcaceae</taxon>
        <taxon>Enterococcus</taxon>
    </lineage>
</organism>
<accession>A0A1E5KX76</accession>
<dbReference type="PROSITE" id="PS51012">
    <property type="entry name" value="ABC_TM2"/>
    <property type="match status" value="1"/>
</dbReference>
<keyword evidence="5" id="KW-0813">Transport</keyword>
<evidence type="ECO:0000256" key="1">
    <source>
        <dbReference type="ARBA" id="ARBA00004141"/>
    </source>
</evidence>
<dbReference type="InterPro" id="IPR047817">
    <property type="entry name" value="ABC2_TM_bact-type"/>
</dbReference>
<comment type="subcellular location">
    <subcellularLocation>
        <location evidence="5">Cell membrane</location>
        <topology evidence="5">Multi-pass membrane protein</topology>
    </subcellularLocation>
    <subcellularLocation>
        <location evidence="1">Membrane</location>
        <topology evidence="1">Multi-pass membrane protein</topology>
    </subcellularLocation>
</comment>
<protein>
    <recommendedName>
        <fullName evidence="5">Transport permease protein</fullName>
    </recommendedName>
</protein>
<dbReference type="EMBL" id="MIEK01000023">
    <property type="protein sequence ID" value="OEH82456.1"/>
    <property type="molecule type" value="Genomic_DNA"/>
</dbReference>
<feature type="transmembrane region" description="Helical" evidence="5">
    <location>
        <begin position="84"/>
        <end position="103"/>
    </location>
</feature>
<dbReference type="GO" id="GO:0043190">
    <property type="term" value="C:ATP-binding cassette (ABC) transporter complex"/>
    <property type="evidence" value="ECO:0007669"/>
    <property type="project" value="InterPro"/>
</dbReference>
<evidence type="ECO:0000313" key="8">
    <source>
        <dbReference type="Proteomes" id="UP000095256"/>
    </source>
</evidence>
<evidence type="ECO:0000256" key="5">
    <source>
        <dbReference type="RuleBase" id="RU361157"/>
    </source>
</evidence>
<keyword evidence="2 5" id="KW-0812">Transmembrane</keyword>
<feature type="transmembrane region" description="Helical" evidence="5">
    <location>
        <begin position="12"/>
        <end position="33"/>
    </location>
</feature>
<dbReference type="PANTHER" id="PTHR43229">
    <property type="entry name" value="NODULATION PROTEIN J"/>
    <property type="match status" value="1"/>
</dbReference>
<keyword evidence="3 5" id="KW-1133">Transmembrane helix</keyword>
<reference evidence="7 8" key="1">
    <citation type="submission" date="2016-09" db="EMBL/GenBank/DDBJ databases">
        <authorList>
            <person name="Capua I."/>
            <person name="De Benedictis P."/>
            <person name="Joannis T."/>
            <person name="Lombin L.H."/>
            <person name="Cattoli G."/>
        </authorList>
    </citation>
    <scope>NUCLEOTIDE SEQUENCE [LARGE SCALE GENOMIC DNA]</scope>
    <source>
        <strain evidence="7 8">LMG 25899</strain>
    </source>
</reference>
<dbReference type="STRING" id="762845.BCR26_02690"/>
<proteinExistence type="inferred from homology"/>
<keyword evidence="8" id="KW-1185">Reference proteome</keyword>
<feature type="transmembrane region" description="Helical" evidence="5">
    <location>
        <begin position="164"/>
        <end position="182"/>
    </location>
</feature>
<evidence type="ECO:0000256" key="3">
    <source>
        <dbReference type="ARBA" id="ARBA00022989"/>
    </source>
</evidence>
<comment type="similarity">
    <text evidence="5">Belongs to the ABC-2 integral membrane protein family.</text>
</comment>
<evidence type="ECO:0000313" key="7">
    <source>
        <dbReference type="EMBL" id="OEH82456.1"/>
    </source>
</evidence>
<dbReference type="Pfam" id="PF01061">
    <property type="entry name" value="ABC2_membrane"/>
    <property type="match status" value="1"/>
</dbReference>
<dbReference type="InterPro" id="IPR000412">
    <property type="entry name" value="ABC_2_transport"/>
</dbReference>
<feature type="transmembrane region" description="Helical" evidence="5">
    <location>
        <begin position="223"/>
        <end position="242"/>
    </location>
</feature>
<feature type="domain" description="ABC transmembrane type-2" evidence="6">
    <location>
        <begin position="13"/>
        <end position="245"/>
    </location>
</feature>
<evidence type="ECO:0000256" key="2">
    <source>
        <dbReference type="ARBA" id="ARBA00022692"/>
    </source>
</evidence>
<feature type="transmembrane region" description="Helical" evidence="5">
    <location>
        <begin position="135"/>
        <end position="158"/>
    </location>
</feature>